<dbReference type="AlphaFoldDB" id="A0AAD6IIB7"/>
<evidence type="ECO:0000259" key="12">
    <source>
        <dbReference type="Pfam" id="PF12146"/>
    </source>
</evidence>
<dbReference type="Gene3D" id="1.50.40.10">
    <property type="entry name" value="Mitochondrial carrier domain"/>
    <property type="match status" value="2"/>
</dbReference>
<feature type="region of interest" description="Disordered" evidence="10">
    <location>
        <begin position="611"/>
        <end position="630"/>
    </location>
</feature>
<feature type="repeat" description="Solcar" evidence="9">
    <location>
        <begin position="179"/>
        <end position="284"/>
    </location>
</feature>
<organism evidence="13 14">
    <name type="scientific">Penicillium canescens</name>
    <dbReference type="NCBI Taxonomy" id="5083"/>
    <lineage>
        <taxon>Eukaryota</taxon>
        <taxon>Fungi</taxon>
        <taxon>Dikarya</taxon>
        <taxon>Ascomycota</taxon>
        <taxon>Pezizomycotina</taxon>
        <taxon>Eurotiomycetes</taxon>
        <taxon>Eurotiomycetidae</taxon>
        <taxon>Eurotiales</taxon>
        <taxon>Aspergillaceae</taxon>
        <taxon>Penicillium</taxon>
    </lineage>
</organism>
<reference evidence="13" key="1">
    <citation type="journal article" date="2023" name="IMA Fungus">
        <title>Comparative genomic study of the Penicillium genus elucidates a diverse pangenome and 15 lateral gene transfer events.</title>
        <authorList>
            <person name="Petersen C."/>
            <person name="Sorensen T."/>
            <person name="Nielsen M.R."/>
            <person name="Sondergaard T.E."/>
            <person name="Sorensen J.L."/>
            <person name="Fitzpatrick D.A."/>
            <person name="Frisvad J.C."/>
            <person name="Nielsen K.L."/>
        </authorList>
    </citation>
    <scope>NUCLEOTIDE SEQUENCE</scope>
    <source>
        <strain evidence="13">IBT 15450</strain>
    </source>
</reference>
<dbReference type="PROSITE" id="PS50920">
    <property type="entry name" value="SOLCAR"/>
    <property type="match status" value="2"/>
</dbReference>
<comment type="subcellular location">
    <subcellularLocation>
        <location evidence="1">Membrane</location>
        <topology evidence="1">Multi-pass membrane protein</topology>
    </subcellularLocation>
</comment>
<accession>A0AAD6IIB7</accession>
<name>A0AAD6IIB7_PENCN</name>
<dbReference type="SUPFAM" id="SSF53474">
    <property type="entry name" value="alpha/beta-Hydrolases"/>
    <property type="match status" value="1"/>
</dbReference>
<dbReference type="InterPro" id="IPR018108">
    <property type="entry name" value="MCP_transmembrane"/>
</dbReference>
<evidence type="ECO:0000256" key="4">
    <source>
        <dbReference type="ARBA" id="ARBA00022692"/>
    </source>
</evidence>
<dbReference type="Pfam" id="PF00153">
    <property type="entry name" value="Mito_carr"/>
    <property type="match status" value="3"/>
</dbReference>
<evidence type="ECO:0000256" key="5">
    <source>
        <dbReference type="ARBA" id="ARBA00022737"/>
    </source>
</evidence>
<dbReference type="EMBL" id="JAQJZL010000002">
    <property type="protein sequence ID" value="KAJ6051100.1"/>
    <property type="molecule type" value="Genomic_DNA"/>
</dbReference>
<keyword evidence="8 9" id="KW-0472">Membrane</keyword>
<dbReference type="Gene3D" id="3.40.50.1820">
    <property type="entry name" value="alpha/beta hydrolase"/>
    <property type="match status" value="1"/>
</dbReference>
<feature type="domain" description="Serine aminopeptidase S33" evidence="12">
    <location>
        <begin position="328"/>
        <end position="586"/>
    </location>
</feature>
<comment type="caution">
    <text evidence="13">The sequence shown here is derived from an EMBL/GenBank/DDBJ whole genome shotgun (WGS) entry which is preliminary data.</text>
</comment>
<comment type="similarity">
    <text evidence="2">Belongs to the mitochondrial carrier (TC 2.A.29) family.</text>
</comment>
<gene>
    <name evidence="13" type="ORF">N7460_001634</name>
</gene>
<evidence type="ECO:0000256" key="11">
    <source>
        <dbReference type="SAM" id="Phobius"/>
    </source>
</evidence>
<evidence type="ECO:0000256" key="2">
    <source>
        <dbReference type="ARBA" id="ARBA00006375"/>
    </source>
</evidence>
<evidence type="ECO:0000256" key="3">
    <source>
        <dbReference type="ARBA" id="ARBA00022448"/>
    </source>
</evidence>
<protein>
    <recommendedName>
        <fullName evidence="12">Serine aminopeptidase S33 domain-containing protein</fullName>
    </recommendedName>
</protein>
<dbReference type="InterPro" id="IPR029058">
    <property type="entry name" value="AB_hydrolase_fold"/>
</dbReference>
<keyword evidence="14" id="KW-1185">Reference proteome</keyword>
<reference evidence="13" key="2">
    <citation type="submission" date="2023-01" db="EMBL/GenBank/DDBJ databases">
        <authorList>
            <person name="Petersen C."/>
        </authorList>
    </citation>
    <scope>NUCLEOTIDE SEQUENCE</scope>
    <source>
        <strain evidence="13">IBT 15450</strain>
    </source>
</reference>
<evidence type="ECO:0000256" key="8">
    <source>
        <dbReference type="ARBA" id="ARBA00023136"/>
    </source>
</evidence>
<keyword evidence="6" id="KW-0999">Mitochondrion inner membrane</keyword>
<evidence type="ECO:0000256" key="1">
    <source>
        <dbReference type="ARBA" id="ARBA00004141"/>
    </source>
</evidence>
<feature type="repeat" description="Solcar" evidence="9">
    <location>
        <begin position="67"/>
        <end position="163"/>
    </location>
</feature>
<keyword evidence="4 9" id="KW-0812">Transmembrane</keyword>
<dbReference type="PANTHER" id="PTHR45667">
    <property type="entry name" value="S-ADENOSYLMETHIONINE MITOCHONDRIAL CARRIER PROTEIN"/>
    <property type="match status" value="1"/>
</dbReference>
<evidence type="ECO:0000313" key="13">
    <source>
        <dbReference type="EMBL" id="KAJ6051100.1"/>
    </source>
</evidence>
<dbReference type="Proteomes" id="UP001219568">
    <property type="component" value="Unassembled WGS sequence"/>
</dbReference>
<keyword evidence="5" id="KW-0677">Repeat</keyword>
<dbReference type="Pfam" id="PF12146">
    <property type="entry name" value="Hydrolase_4"/>
    <property type="match status" value="1"/>
</dbReference>
<dbReference type="InterPro" id="IPR023395">
    <property type="entry name" value="MCP_dom_sf"/>
</dbReference>
<dbReference type="GO" id="GO:0017000">
    <property type="term" value="P:antibiotic biosynthetic process"/>
    <property type="evidence" value="ECO:0007669"/>
    <property type="project" value="UniProtKB-ARBA"/>
</dbReference>
<proteinExistence type="inferred from homology"/>
<keyword evidence="6" id="KW-0496">Mitochondrion</keyword>
<keyword evidence="3" id="KW-0813">Transport</keyword>
<feature type="transmembrane region" description="Helical" evidence="11">
    <location>
        <begin position="136"/>
        <end position="160"/>
    </location>
</feature>
<sequence length="630" mass="68794">MQSPIYKTIYKHGNGTLNRTIFHGLYQGFGPTLLAGTLSSAAFFTTYEASKKTFENAQSAGYMLGVPRSIFHVASSALAELIACAILNPAEVLKQNAQVIQRPPSPPVSETGARGLPTSPTVEILKQFQKQPSKLWAGYTALVASQLPSICLTFCLYEMIKETLLERWRHKKEKDNTAQQLQATILSAGIAGGCASWFFVPLDVVKTRMRLAVGNHGGQTGVPWLGLDGTKVSLQPRTGAFAVAGDVVRKEGISGLFRGSGLTFVAAVVGSALYIGCYEGYHMLTLGEIDLTTPQDFNFPTIHEMTEGTHTLPDGLELYTKTWETSGSPRAILAFIHGFSDHCNAYYDMFPNLAEAGIEVRSFDQRGWGREVKKSSDKGNTGPTHKVLSDMHSFLLSLPSESTTPIFLMGHSMGGGQTLNYILHPESPYNEDSNRPKLSGVMLYSPLIAIDPSSRPSKFTVAAGRLVAKIFPHKQRYSPLDPKLLTRVESVIEDIIADQLCHDTGTFEGLAGMLDRGLWLEAMFETEASSGKWVESSLPFWFGHGNEDRVTSYPASKAFAGEMKKRGKDVTFVTYDGAYHRLHSELPETTTKFVADVRDWILAKADGVSAQDEGSGVQSEDAVVADKAKL</sequence>
<dbReference type="GO" id="GO:0016020">
    <property type="term" value="C:membrane"/>
    <property type="evidence" value="ECO:0007669"/>
    <property type="project" value="UniProtKB-SubCell"/>
</dbReference>
<keyword evidence="7 11" id="KW-1133">Transmembrane helix</keyword>
<dbReference type="InterPro" id="IPR022742">
    <property type="entry name" value="Hydrolase_4"/>
</dbReference>
<evidence type="ECO:0000256" key="6">
    <source>
        <dbReference type="ARBA" id="ARBA00022792"/>
    </source>
</evidence>
<evidence type="ECO:0000256" key="7">
    <source>
        <dbReference type="ARBA" id="ARBA00022989"/>
    </source>
</evidence>
<evidence type="ECO:0000313" key="14">
    <source>
        <dbReference type="Proteomes" id="UP001219568"/>
    </source>
</evidence>
<dbReference type="SUPFAM" id="SSF103506">
    <property type="entry name" value="Mitochondrial carrier"/>
    <property type="match status" value="1"/>
</dbReference>
<evidence type="ECO:0000256" key="9">
    <source>
        <dbReference type="PROSITE-ProRule" id="PRU00282"/>
    </source>
</evidence>
<evidence type="ECO:0000256" key="10">
    <source>
        <dbReference type="SAM" id="MobiDB-lite"/>
    </source>
</evidence>
<feature type="transmembrane region" description="Helical" evidence="11">
    <location>
        <begin position="181"/>
        <end position="200"/>
    </location>
</feature>
<dbReference type="GO" id="GO:0072330">
    <property type="term" value="P:monocarboxylic acid biosynthetic process"/>
    <property type="evidence" value="ECO:0007669"/>
    <property type="project" value="UniProtKB-ARBA"/>
</dbReference>